<keyword evidence="5" id="KW-0029">Amino-acid transport</keyword>
<sequence length="235" mass="25504">MLEINNIHVAYDSVDVLHDVSLRAEQGQLTLVLGANGSGKSTLFRTISGLIRPHTGSIEFLGDSIVSLSSNRIVRTGIAQSPEGRHLFPMLSVMKNLSLGNYVLRSKKAEYDELLDRVFQLFPILKEKRNQTAGSLSGGQQQMVAIGRALMSNPKLLILDEPSIGLAPLVTEQVFEAVTEINKSGTGVLLAEQNARLALKIATYGYVLAEGRVVLSGPAHDLRDDPEVQKAYLGL</sequence>
<dbReference type="Pfam" id="PF00005">
    <property type="entry name" value="ABC_tran"/>
    <property type="match status" value="1"/>
</dbReference>
<dbReference type="SUPFAM" id="SSF52540">
    <property type="entry name" value="P-loop containing nucleoside triphosphate hydrolases"/>
    <property type="match status" value="1"/>
</dbReference>
<dbReference type="InterPro" id="IPR003439">
    <property type="entry name" value="ABC_transporter-like_ATP-bd"/>
</dbReference>
<feature type="domain" description="ABC transporter" evidence="6">
    <location>
        <begin position="2"/>
        <end position="235"/>
    </location>
</feature>
<organism evidence="7 8">
    <name type="scientific">Auritidibacter ignavus</name>
    <dbReference type="NCBI Taxonomy" id="678932"/>
    <lineage>
        <taxon>Bacteria</taxon>
        <taxon>Bacillati</taxon>
        <taxon>Actinomycetota</taxon>
        <taxon>Actinomycetes</taxon>
        <taxon>Micrococcales</taxon>
        <taxon>Micrococcaceae</taxon>
        <taxon>Auritidibacter</taxon>
    </lineage>
</organism>
<dbReference type="PANTHER" id="PTHR43820:SF4">
    <property type="entry name" value="HIGH-AFFINITY BRANCHED-CHAIN AMINO ACID TRANSPORT ATP-BINDING PROTEIN LIVF"/>
    <property type="match status" value="1"/>
</dbReference>
<accession>A0AAJ6AFL4</accession>
<dbReference type="GO" id="GO:0016887">
    <property type="term" value="F:ATP hydrolysis activity"/>
    <property type="evidence" value="ECO:0007669"/>
    <property type="project" value="InterPro"/>
</dbReference>
<evidence type="ECO:0000256" key="1">
    <source>
        <dbReference type="ARBA" id="ARBA00005417"/>
    </source>
</evidence>
<dbReference type="Gene3D" id="3.40.50.300">
    <property type="entry name" value="P-loop containing nucleotide triphosphate hydrolases"/>
    <property type="match status" value="1"/>
</dbReference>
<evidence type="ECO:0000259" key="6">
    <source>
        <dbReference type="PROSITE" id="PS50893"/>
    </source>
</evidence>
<proteinExistence type="inferred from homology"/>
<keyword evidence="4 7" id="KW-0067">ATP-binding</keyword>
<keyword evidence="8" id="KW-1185">Reference proteome</keyword>
<dbReference type="GO" id="GO:0015807">
    <property type="term" value="P:L-amino acid transport"/>
    <property type="evidence" value="ECO:0007669"/>
    <property type="project" value="TreeGrafter"/>
</dbReference>
<evidence type="ECO:0000256" key="4">
    <source>
        <dbReference type="ARBA" id="ARBA00022840"/>
    </source>
</evidence>
<evidence type="ECO:0000313" key="8">
    <source>
        <dbReference type="Proteomes" id="UP001224674"/>
    </source>
</evidence>
<dbReference type="PANTHER" id="PTHR43820">
    <property type="entry name" value="HIGH-AFFINITY BRANCHED-CHAIN AMINO ACID TRANSPORT ATP-BINDING PROTEIN LIVF"/>
    <property type="match status" value="1"/>
</dbReference>
<dbReference type="InterPro" id="IPR027417">
    <property type="entry name" value="P-loop_NTPase"/>
</dbReference>
<dbReference type="PROSITE" id="PS00211">
    <property type="entry name" value="ABC_TRANSPORTER_1"/>
    <property type="match status" value="1"/>
</dbReference>
<dbReference type="CDD" id="cd03224">
    <property type="entry name" value="ABC_TM1139_LivF_branched"/>
    <property type="match status" value="1"/>
</dbReference>
<dbReference type="Proteomes" id="UP001224674">
    <property type="component" value="Chromosome"/>
</dbReference>
<keyword evidence="2" id="KW-0813">Transport</keyword>
<evidence type="ECO:0000256" key="5">
    <source>
        <dbReference type="ARBA" id="ARBA00022970"/>
    </source>
</evidence>
<keyword evidence="3" id="KW-0547">Nucleotide-binding</keyword>
<comment type="similarity">
    <text evidence="1">Belongs to the ABC transporter superfamily.</text>
</comment>
<dbReference type="InterPro" id="IPR017871">
    <property type="entry name" value="ABC_transporter-like_CS"/>
</dbReference>
<dbReference type="GO" id="GO:0015658">
    <property type="term" value="F:branched-chain amino acid transmembrane transporter activity"/>
    <property type="evidence" value="ECO:0007669"/>
    <property type="project" value="TreeGrafter"/>
</dbReference>
<dbReference type="EMBL" id="CP122566">
    <property type="protein sequence ID" value="WGH92403.1"/>
    <property type="molecule type" value="Genomic_DNA"/>
</dbReference>
<evidence type="ECO:0000256" key="2">
    <source>
        <dbReference type="ARBA" id="ARBA00022448"/>
    </source>
</evidence>
<evidence type="ECO:0000313" key="7">
    <source>
        <dbReference type="EMBL" id="WGH92403.1"/>
    </source>
</evidence>
<dbReference type="SMART" id="SM00382">
    <property type="entry name" value="AAA"/>
    <property type="match status" value="1"/>
</dbReference>
<dbReference type="InterPro" id="IPR003593">
    <property type="entry name" value="AAA+_ATPase"/>
</dbReference>
<dbReference type="InterPro" id="IPR052156">
    <property type="entry name" value="BCAA_Transport_ATP-bd_LivF"/>
</dbReference>
<gene>
    <name evidence="7" type="ORF">QDX21_08735</name>
</gene>
<dbReference type="RefSeq" id="WP_110099248.1">
    <property type="nucleotide sequence ID" value="NZ_CP122566.1"/>
</dbReference>
<reference evidence="7 8" key="1">
    <citation type="submission" date="2023-03" db="EMBL/GenBank/DDBJ databases">
        <title>Complete genome sequences of several Auritidibacter ignavus strains isolated from ear infections.</title>
        <authorList>
            <person name="Baehr T."/>
            <person name="Baumhoegger A.M."/>
        </authorList>
    </citation>
    <scope>NUCLEOTIDE SEQUENCE [LARGE SCALE GENOMIC DNA]</scope>
    <source>
        <strain evidence="7 8">BABAE-6</strain>
    </source>
</reference>
<dbReference type="GO" id="GO:0005524">
    <property type="term" value="F:ATP binding"/>
    <property type="evidence" value="ECO:0007669"/>
    <property type="project" value="UniProtKB-KW"/>
</dbReference>
<protein>
    <submittedName>
        <fullName evidence="7">ABC transporter ATP-binding protein</fullName>
    </submittedName>
</protein>
<name>A0AAJ6AFL4_9MICC</name>
<dbReference type="AlphaFoldDB" id="A0AAJ6AFL4"/>
<dbReference type="PROSITE" id="PS50893">
    <property type="entry name" value="ABC_TRANSPORTER_2"/>
    <property type="match status" value="1"/>
</dbReference>
<evidence type="ECO:0000256" key="3">
    <source>
        <dbReference type="ARBA" id="ARBA00022741"/>
    </source>
</evidence>